<evidence type="ECO:0000313" key="6">
    <source>
        <dbReference type="Proteomes" id="UP000051166"/>
    </source>
</evidence>
<keyword evidence="1" id="KW-0378">Hydrolase</keyword>
<dbReference type="PATRIC" id="fig|1423801.4.peg.138"/>
<dbReference type="PANTHER" id="PTHR30404:SF7">
    <property type="entry name" value="CELL WALL AMIDASE LYTH-RELATED"/>
    <property type="match status" value="1"/>
</dbReference>
<dbReference type="STRING" id="1423801.FD50_GL000137"/>
<dbReference type="RefSeq" id="WP_056960257.1">
    <property type="nucleotide sequence ID" value="NZ_AZFQ01000026.1"/>
</dbReference>
<dbReference type="EMBL" id="AZFQ01000026">
    <property type="protein sequence ID" value="KRL99441.1"/>
    <property type="molecule type" value="Genomic_DNA"/>
</dbReference>
<keyword evidence="3" id="KW-0472">Membrane</keyword>
<keyword evidence="3" id="KW-1133">Transmembrane helix</keyword>
<protein>
    <submittedName>
        <fullName evidence="5">N-acetylmuramoyl-L-alanine amidase</fullName>
    </submittedName>
</protein>
<reference evidence="5 6" key="1">
    <citation type="journal article" date="2015" name="Genome Announc.">
        <title>Expanding the biotechnology potential of lactobacilli through comparative genomics of 213 strains and associated genera.</title>
        <authorList>
            <person name="Sun Z."/>
            <person name="Harris H.M."/>
            <person name="McCann A."/>
            <person name="Guo C."/>
            <person name="Argimon S."/>
            <person name="Zhang W."/>
            <person name="Yang X."/>
            <person name="Jeffery I.B."/>
            <person name="Cooney J.C."/>
            <person name="Kagawa T.F."/>
            <person name="Liu W."/>
            <person name="Song Y."/>
            <person name="Salvetti E."/>
            <person name="Wrobel A."/>
            <person name="Rasinkangas P."/>
            <person name="Parkhill J."/>
            <person name="Rea M.C."/>
            <person name="O'Sullivan O."/>
            <person name="Ritari J."/>
            <person name="Douillard F.P."/>
            <person name="Paul Ross R."/>
            <person name="Yang R."/>
            <person name="Briner A.E."/>
            <person name="Felis G.E."/>
            <person name="de Vos W.M."/>
            <person name="Barrangou R."/>
            <person name="Klaenhammer T.R."/>
            <person name="Caufield P.W."/>
            <person name="Cui Y."/>
            <person name="Zhang H."/>
            <person name="O'Toole P.W."/>
        </authorList>
    </citation>
    <scope>NUCLEOTIDE SEQUENCE [LARGE SCALE GENOMIC DNA]</scope>
    <source>
        <strain evidence="5 6">DSM 16230</strain>
    </source>
</reference>
<evidence type="ECO:0000256" key="2">
    <source>
        <dbReference type="ARBA" id="ARBA00023316"/>
    </source>
</evidence>
<evidence type="ECO:0000256" key="1">
    <source>
        <dbReference type="ARBA" id="ARBA00022801"/>
    </source>
</evidence>
<proteinExistence type="predicted"/>
<dbReference type="AlphaFoldDB" id="A0A0R1V1B4"/>
<dbReference type="OrthoDB" id="9806267at2"/>
<dbReference type="SMART" id="SM00646">
    <property type="entry name" value="Ami_3"/>
    <property type="match status" value="1"/>
</dbReference>
<name>A0A0R1V1B4_9LACO</name>
<dbReference type="Pfam" id="PF08239">
    <property type="entry name" value="SH3_3"/>
    <property type="match status" value="1"/>
</dbReference>
<dbReference type="GO" id="GO:0030288">
    <property type="term" value="C:outer membrane-bounded periplasmic space"/>
    <property type="evidence" value="ECO:0007669"/>
    <property type="project" value="TreeGrafter"/>
</dbReference>
<dbReference type="InterPro" id="IPR003646">
    <property type="entry name" value="SH3-like_bac-type"/>
</dbReference>
<gene>
    <name evidence="5" type="ORF">FD50_GL000137</name>
</gene>
<dbReference type="CDD" id="cd02696">
    <property type="entry name" value="MurNAc-LAA"/>
    <property type="match status" value="1"/>
</dbReference>
<evidence type="ECO:0000313" key="5">
    <source>
        <dbReference type="EMBL" id="KRL99441.1"/>
    </source>
</evidence>
<keyword evidence="3" id="KW-0812">Transmembrane</keyword>
<dbReference type="PANTHER" id="PTHR30404">
    <property type="entry name" value="N-ACETYLMURAMOYL-L-ALANINE AMIDASE"/>
    <property type="match status" value="1"/>
</dbReference>
<dbReference type="GO" id="GO:0008745">
    <property type="term" value="F:N-acetylmuramoyl-L-alanine amidase activity"/>
    <property type="evidence" value="ECO:0007669"/>
    <property type="project" value="InterPro"/>
</dbReference>
<dbReference type="InterPro" id="IPR002508">
    <property type="entry name" value="MurNAc-LAA_cat"/>
</dbReference>
<sequence length="287" mass="32379">MKNSKTEKRQLKKRHLILSILVVLLTGILFFRTLNYFRQVIIEAPTASLKKGPGIEYSQLKTLKKGSRITIIRSKYHWFYIKTSDNHFGWIADWNLATKERNQIDDLADATIVLDPGHGGADSGALSANGRMEKTYTLKVAKKVAASLRQRGAKVYLTRSADKYVDLEPRAQLSNNVHADAFISFHFDSSPVENGASGITTYYYHQKTSYSLAKSVNSQFKALSLENRGIDFGDFLVIRANNFPSILLEMGYINSSRDFEQINSASYRNQVASDVVRGLKAYFDSKN</sequence>
<feature type="domain" description="MurNAc-LAA" evidence="4">
    <location>
        <begin position="171"/>
        <end position="280"/>
    </location>
</feature>
<keyword evidence="2" id="KW-0961">Cell wall biogenesis/degradation</keyword>
<dbReference type="GO" id="GO:0071555">
    <property type="term" value="P:cell wall organization"/>
    <property type="evidence" value="ECO:0007669"/>
    <property type="project" value="UniProtKB-KW"/>
</dbReference>
<comment type="caution">
    <text evidence="5">The sequence shown here is derived from an EMBL/GenBank/DDBJ whole genome shotgun (WGS) entry which is preliminary data.</text>
</comment>
<dbReference type="Pfam" id="PF01520">
    <property type="entry name" value="Amidase_3"/>
    <property type="match status" value="1"/>
</dbReference>
<feature type="transmembrane region" description="Helical" evidence="3">
    <location>
        <begin position="16"/>
        <end position="37"/>
    </location>
</feature>
<dbReference type="Proteomes" id="UP000051166">
    <property type="component" value="Unassembled WGS sequence"/>
</dbReference>
<dbReference type="GO" id="GO:0009253">
    <property type="term" value="P:peptidoglycan catabolic process"/>
    <property type="evidence" value="ECO:0007669"/>
    <property type="project" value="InterPro"/>
</dbReference>
<dbReference type="SUPFAM" id="SSF53187">
    <property type="entry name" value="Zn-dependent exopeptidases"/>
    <property type="match status" value="1"/>
</dbReference>
<dbReference type="Gene3D" id="2.30.30.40">
    <property type="entry name" value="SH3 Domains"/>
    <property type="match status" value="1"/>
</dbReference>
<evidence type="ECO:0000259" key="4">
    <source>
        <dbReference type="SMART" id="SM00646"/>
    </source>
</evidence>
<dbReference type="InterPro" id="IPR050695">
    <property type="entry name" value="N-acetylmuramoyl_amidase_3"/>
</dbReference>
<evidence type="ECO:0000256" key="3">
    <source>
        <dbReference type="SAM" id="Phobius"/>
    </source>
</evidence>
<accession>A0A0R1V1B4</accession>
<dbReference type="GeneID" id="98307600"/>
<dbReference type="Gene3D" id="3.40.630.40">
    <property type="entry name" value="Zn-dependent exopeptidases"/>
    <property type="match status" value="1"/>
</dbReference>
<keyword evidence="6" id="KW-1185">Reference proteome</keyword>
<organism evidence="5 6">
    <name type="scientific">Liquorilactobacillus satsumensis DSM 16230 = JCM 12392</name>
    <dbReference type="NCBI Taxonomy" id="1423801"/>
    <lineage>
        <taxon>Bacteria</taxon>
        <taxon>Bacillati</taxon>
        <taxon>Bacillota</taxon>
        <taxon>Bacilli</taxon>
        <taxon>Lactobacillales</taxon>
        <taxon>Lactobacillaceae</taxon>
        <taxon>Liquorilactobacillus</taxon>
    </lineage>
</organism>